<evidence type="ECO:0000256" key="6">
    <source>
        <dbReference type="ARBA" id="ARBA00022989"/>
    </source>
</evidence>
<dbReference type="PROSITE" id="PS00211">
    <property type="entry name" value="ABC_TRANSPORTER_1"/>
    <property type="match status" value="1"/>
</dbReference>
<keyword evidence="3 8" id="KW-0812">Transmembrane</keyword>
<dbReference type="KEGG" id="mpp:MICPUCDRAFT_49543"/>
<protein>
    <submittedName>
        <fullName evidence="10">ATP-binding cassette superfamily</fullName>
    </submittedName>
</protein>
<evidence type="ECO:0000259" key="9">
    <source>
        <dbReference type="PROSITE" id="PS50893"/>
    </source>
</evidence>
<feature type="domain" description="ABC transporter" evidence="9">
    <location>
        <begin position="46"/>
        <end position="301"/>
    </location>
</feature>
<organism evidence="11">
    <name type="scientific">Micromonas pusilla (strain CCMP1545)</name>
    <name type="common">Picoplanktonic green alga</name>
    <dbReference type="NCBI Taxonomy" id="564608"/>
    <lineage>
        <taxon>Eukaryota</taxon>
        <taxon>Viridiplantae</taxon>
        <taxon>Chlorophyta</taxon>
        <taxon>Mamiellophyceae</taxon>
        <taxon>Mamiellales</taxon>
        <taxon>Mamiellaceae</taxon>
        <taxon>Micromonas</taxon>
    </lineage>
</organism>
<feature type="transmembrane region" description="Helical" evidence="8">
    <location>
        <begin position="435"/>
        <end position="456"/>
    </location>
</feature>
<evidence type="ECO:0000256" key="2">
    <source>
        <dbReference type="ARBA" id="ARBA00022448"/>
    </source>
</evidence>
<keyword evidence="2" id="KW-0813">Transport</keyword>
<feature type="transmembrane region" description="Helical" evidence="8">
    <location>
        <begin position="374"/>
        <end position="392"/>
    </location>
</feature>
<feature type="transmembrane region" description="Helical" evidence="8">
    <location>
        <begin position="624"/>
        <end position="648"/>
    </location>
</feature>
<dbReference type="PANTHER" id="PTHR48041:SF41">
    <property type="entry name" value="ABC TRANSPORTER G FAMILY"/>
    <property type="match status" value="1"/>
</dbReference>
<dbReference type="AlphaFoldDB" id="C1MQ84"/>
<dbReference type="Pfam" id="PF00005">
    <property type="entry name" value="ABC_tran"/>
    <property type="match status" value="1"/>
</dbReference>
<dbReference type="Pfam" id="PF01061">
    <property type="entry name" value="ABC2_membrane"/>
    <property type="match status" value="1"/>
</dbReference>
<feature type="transmembrane region" description="Helical" evidence="8">
    <location>
        <begin position="477"/>
        <end position="501"/>
    </location>
</feature>
<dbReference type="GO" id="GO:0016887">
    <property type="term" value="F:ATP hydrolysis activity"/>
    <property type="evidence" value="ECO:0007669"/>
    <property type="project" value="InterPro"/>
</dbReference>
<evidence type="ECO:0000313" key="10">
    <source>
        <dbReference type="EMBL" id="EEH57664.1"/>
    </source>
</evidence>
<dbReference type="GO" id="GO:0140359">
    <property type="term" value="F:ABC-type transporter activity"/>
    <property type="evidence" value="ECO:0007669"/>
    <property type="project" value="InterPro"/>
</dbReference>
<evidence type="ECO:0000256" key="5">
    <source>
        <dbReference type="ARBA" id="ARBA00022840"/>
    </source>
</evidence>
<accession>C1MQ84</accession>
<reference evidence="10 11" key="1">
    <citation type="journal article" date="2009" name="Science">
        <title>Green evolution and dynamic adaptations revealed by genomes of the marine picoeukaryotes Micromonas.</title>
        <authorList>
            <person name="Worden A.Z."/>
            <person name="Lee J.H."/>
            <person name="Mock T."/>
            <person name="Rouze P."/>
            <person name="Simmons M.P."/>
            <person name="Aerts A.L."/>
            <person name="Allen A.E."/>
            <person name="Cuvelier M.L."/>
            <person name="Derelle E."/>
            <person name="Everett M.V."/>
            <person name="Foulon E."/>
            <person name="Grimwood J."/>
            <person name="Gundlach H."/>
            <person name="Henrissat B."/>
            <person name="Napoli C."/>
            <person name="McDonald S.M."/>
            <person name="Parker M.S."/>
            <person name="Rombauts S."/>
            <person name="Salamov A."/>
            <person name="Von Dassow P."/>
            <person name="Badger J.H."/>
            <person name="Coutinho P.M."/>
            <person name="Demir E."/>
            <person name="Dubchak I."/>
            <person name="Gentemann C."/>
            <person name="Eikrem W."/>
            <person name="Gready J.E."/>
            <person name="John U."/>
            <person name="Lanier W."/>
            <person name="Lindquist E.A."/>
            <person name="Lucas S."/>
            <person name="Mayer K.F."/>
            <person name="Moreau H."/>
            <person name="Not F."/>
            <person name="Otillar R."/>
            <person name="Panaud O."/>
            <person name="Pangilinan J."/>
            <person name="Paulsen I."/>
            <person name="Piegu B."/>
            <person name="Poliakov A."/>
            <person name="Robbens S."/>
            <person name="Schmutz J."/>
            <person name="Toulza E."/>
            <person name="Wyss T."/>
            <person name="Zelensky A."/>
            <person name="Zhou K."/>
            <person name="Armbrust E.V."/>
            <person name="Bhattacharya D."/>
            <person name="Goodenough U.W."/>
            <person name="Van de Peer Y."/>
            <person name="Grigoriev I.V."/>
        </authorList>
    </citation>
    <scope>NUCLEOTIDE SEQUENCE [LARGE SCALE GENOMIC DNA]</scope>
    <source>
        <strain evidence="10 11">CCMP1545</strain>
    </source>
</reference>
<name>C1MQ84_MICPC</name>
<evidence type="ECO:0000256" key="7">
    <source>
        <dbReference type="ARBA" id="ARBA00023136"/>
    </source>
</evidence>
<dbReference type="RefSeq" id="XP_003057713.1">
    <property type="nucleotide sequence ID" value="XM_003057667.1"/>
</dbReference>
<dbReference type="InterPro" id="IPR027417">
    <property type="entry name" value="P-loop_NTPase"/>
</dbReference>
<dbReference type="eggNOG" id="KOG0061">
    <property type="taxonomic scope" value="Eukaryota"/>
</dbReference>
<dbReference type="InterPro" id="IPR013525">
    <property type="entry name" value="ABC2_TM"/>
</dbReference>
<dbReference type="PANTHER" id="PTHR48041">
    <property type="entry name" value="ABC TRANSPORTER G FAMILY MEMBER 28"/>
    <property type="match status" value="1"/>
</dbReference>
<evidence type="ECO:0000256" key="3">
    <source>
        <dbReference type="ARBA" id="ARBA00022692"/>
    </source>
</evidence>
<dbReference type="SUPFAM" id="SSF52540">
    <property type="entry name" value="P-loop containing nucleoside triphosphate hydrolases"/>
    <property type="match status" value="1"/>
</dbReference>
<evidence type="ECO:0000256" key="8">
    <source>
        <dbReference type="SAM" id="Phobius"/>
    </source>
</evidence>
<dbReference type="GeneID" id="9683151"/>
<dbReference type="Pfam" id="PF19055">
    <property type="entry name" value="ABC2_membrane_7"/>
    <property type="match status" value="1"/>
</dbReference>
<dbReference type="SMART" id="SM00382">
    <property type="entry name" value="AAA"/>
    <property type="match status" value="1"/>
</dbReference>
<feature type="transmembrane region" description="Helical" evidence="8">
    <location>
        <begin position="513"/>
        <end position="535"/>
    </location>
</feature>
<evidence type="ECO:0000313" key="11">
    <source>
        <dbReference type="Proteomes" id="UP000001876"/>
    </source>
</evidence>
<dbReference type="OrthoDB" id="66620at2759"/>
<dbReference type="InterPro" id="IPR043926">
    <property type="entry name" value="ABCG_dom"/>
</dbReference>
<proteinExistence type="predicted"/>
<evidence type="ECO:0000256" key="4">
    <source>
        <dbReference type="ARBA" id="ARBA00022741"/>
    </source>
</evidence>
<keyword evidence="7 8" id="KW-0472">Membrane</keyword>
<dbReference type="InterPro" id="IPR050352">
    <property type="entry name" value="ABCG_transporters"/>
</dbReference>
<dbReference type="OMA" id="FIRYAFQ"/>
<sequence length="664" mass="71799">MFRGASGKEPPSTVTVALRTNENANAKKMASHGDVRAIVPEDGVALQWRDVSYSVTKKAKSKDAPVEAKVILDGLSGDIFGGSLLALMGPSGSGKTSLLNALAFRVPKGPGASVSGTIYANGEEVATPTKMSRISAYVEQEDALFALSTVRETLTFAAKLRLPSDATAEEVEDAVSTVIADLGLVAAADTVVGNEMIRGISGGERKRVAIGMDLLHDPKLIFMDEPTSGLDAFQALNVMTTLKDLAVRKGRTVVASVHQPRSSIFALVDHLVLLSGGRAMYQGDGHKACSAHFAALGEPVPKDFNPADHFLDVISIDYRSPEQTVATKARIERIAKACDVKLHPLVAPAALAPAGADDDDAGTTRKEGEDAAKVGFVAAFWVPFTLLLARTWREQVRDVASLSIKYIMNTFFCLLFGIVYLRMKTDQTSIQDRTGILFFQAMNQAFGSAIGISKIIPSQLKVVNRERAARMYTPLPYYLSTFLVTLPLELFPGILYGTVIYFMTALREGTEYYLTYLAIMLLENFAGIGLGMVLSASFTSVEMAPQLAPAFVILFLMFSGFFLNENNVPIYLIWLREVSFIRYAFQALSVNEFKDATFSCSSGDTSCITGNEHLERLNFDDVTVGGNCAILAGIIVGFNLLALAIVYYRQPSYLALGKDKAKGT</sequence>
<dbReference type="InterPro" id="IPR003439">
    <property type="entry name" value="ABC_transporter-like_ATP-bd"/>
</dbReference>
<evidence type="ECO:0000256" key="1">
    <source>
        <dbReference type="ARBA" id="ARBA00004141"/>
    </source>
</evidence>
<keyword evidence="4" id="KW-0547">Nucleotide-binding</keyword>
<dbReference type="Gene3D" id="3.40.50.300">
    <property type="entry name" value="P-loop containing nucleotide triphosphate hydrolases"/>
    <property type="match status" value="1"/>
</dbReference>
<feature type="transmembrane region" description="Helical" evidence="8">
    <location>
        <begin position="404"/>
        <end position="423"/>
    </location>
</feature>
<keyword evidence="5 10" id="KW-0067">ATP-binding</keyword>
<dbReference type="PROSITE" id="PS50893">
    <property type="entry name" value="ABC_TRANSPORTER_2"/>
    <property type="match status" value="1"/>
</dbReference>
<dbReference type="GO" id="GO:0005524">
    <property type="term" value="F:ATP binding"/>
    <property type="evidence" value="ECO:0007669"/>
    <property type="project" value="UniProtKB-KW"/>
</dbReference>
<dbReference type="InterPro" id="IPR003593">
    <property type="entry name" value="AAA+_ATPase"/>
</dbReference>
<dbReference type="Proteomes" id="UP000001876">
    <property type="component" value="Unassembled WGS sequence"/>
</dbReference>
<comment type="subcellular location">
    <subcellularLocation>
        <location evidence="1">Membrane</location>
        <topology evidence="1">Multi-pass membrane protein</topology>
    </subcellularLocation>
</comment>
<dbReference type="GO" id="GO:0016020">
    <property type="term" value="C:membrane"/>
    <property type="evidence" value="ECO:0007669"/>
    <property type="project" value="UniProtKB-SubCell"/>
</dbReference>
<dbReference type="InterPro" id="IPR017871">
    <property type="entry name" value="ABC_transporter-like_CS"/>
</dbReference>
<keyword evidence="6 8" id="KW-1133">Transmembrane helix</keyword>
<gene>
    <name evidence="10" type="ORF">MICPUCDRAFT_49543</name>
</gene>
<dbReference type="EMBL" id="GG663738">
    <property type="protein sequence ID" value="EEH57664.1"/>
    <property type="molecule type" value="Genomic_DNA"/>
</dbReference>
<keyword evidence="11" id="KW-1185">Reference proteome</keyword>
<feature type="transmembrane region" description="Helical" evidence="8">
    <location>
        <begin position="547"/>
        <end position="564"/>
    </location>
</feature>